<dbReference type="EMBL" id="FJOG01000045">
    <property type="protein sequence ID" value="CZR67626.1"/>
    <property type="molecule type" value="Genomic_DNA"/>
</dbReference>
<dbReference type="Proteomes" id="UP000184330">
    <property type="component" value="Unassembled WGS sequence"/>
</dbReference>
<gene>
    <name evidence="2" type="ORF">PAC_17525</name>
</gene>
<accession>A0A1L7XRF2</accession>
<feature type="compositionally biased region" description="Polar residues" evidence="1">
    <location>
        <begin position="264"/>
        <end position="273"/>
    </location>
</feature>
<dbReference type="AlphaFoldDB" id="A0A1L7XRF2"/>
<name>A0A1L7XRF2_9HELO</name>
<keyword evidence="3" id="KW-1185">Reference proteome</keyword>
<evidence type="ECO:0000313" key="2">
    <source>
        <dbReference type="EMBL" id="CZR67626.1"/>
    </source>
</evidence>
<feature type="region of interest" description="Disordered" evidence="1">
    <location>
        <begin position="1"/>
        <end position="31"/>
    </location>
</feature>
<protein>
    <submittedName>
        <fullName evidence="2">Uncharacterized protein</fullName>
    </submittedName>
</protein>
<sequence length="350" mass="38387">MATTNSRSWNPFKRKAPNLPNFGAASMSSPVPEHIRPPSPLYAFPPSSQICEIAHGGFHSVPPPATQIHSYCLPPLIPPGPELGDYQAEVFMRESPPVVRARTPPRRFRGETVTAEERERRREENFGWVGSYATASVPSEPTDAQAVVSPRNDGPLVTAKTPQMNHGEVVLADDRERRREENLGCVGASAYTVANVPSRTAQAKPSPVRTSPSVRFDTSAVEQVVRTAQTRTPPLPEPLNTSAEDTKGPGVEEDFDSIRPSVPPSQTNRETPYQSLPAMTMANDTEFYHDFLRNEETAAPIITFSVMALQQHDTGFVPPKIDISRDIADENFGNSRSAVLSTPILKNPRS</sequence>
<evidence type="ECO:0000256" key="1">
    <source>
        <dbReference type="SAM" id="MobiDB-lite"/>
    </source>
</evidence>
<organism evidence="2 3">
    <name type="scientific">Phialocephala subalpina</name>
    <dbReference type="NCBI Taxonomy" id="576137"/>
    <lineage>
        <taxon>Eukaryota</taxon>
        <taxon>Fungi</taxon>
        <taxon>Dikarya</taxon>
        <taxon>Ascomycota</taxon>
        <taxon>Pezizomycotina</taxon>
        <taxon>Leotiomycetes</taxon>
        <taxon>Helotiales</taxon>
        <taxon>Mollisiaceae</taxon>
        <taxon>Phialocephala</taxon>
        <taxon>Phialocephala fortinii species complex</taxon>
    </lineage>
</organism>
<proteinExistence type="predicted"/>
<dbReference type="OrthoDB" id="10658008at2759"/>
<feature type="region of interest" description="Disordered" evidence="1">
    <location>
        <begin position="228"/>
        <end position="273"/>
    </location>
</feature>
<evidence type="ECO:0000313" key="3">
    <source>
        <dbReference type="Proteomes" id="UP000184330"/>
    </source>
</evidence>
<reference evidence="2 3" key="1">
    <citation type="submission" date="2016-03" db="EMBL/GenBank/DDBJ databases">
        <authorList>
            <person name="Ploux O."/>
        </authorList>
    </citation>
    <scope>NUCLEOTIDE SEQUENCE [LARGE SCALE GENOMIC DNA]</scope>
    <source>
        <strain evidence="2 3">UAMH 11012</strain>
    </source>
</reference>